<feature type="region of interest" description="Disordered" evidence="1">
    <location>
        <begin position="31"/>
        <end position="57"/>
    </location>
</feature>
<protein>
    <submittedName>
        <fullName evidence="2">Uncharacterized protein</fullName>
    </submittedName>
</protein>
<gene>
    <name evidence="2" type="ORF">CesoFtcFv8_017651</name>
</gene>
<dbReference type="AlphaFoldDB" id="A0AAN8BL46"/>
<evidence type="ECO:0000256" key="1">
    <source>
        <dbReference type="SAM" id="MobiDB-lite"/>
    </source>
</evidence>
<dbReference type="EMBL" id="JAULUE010002059">
    <property type="protein sequence ID" value="KAK5886637.1"/>
    <property type="molecule type" value="Genomic_DNA"/>
</dbReference>
<accession>A0AAN8BL46</accession>
<reference evidence="2 3" key="1">
    <citation type="journal article" date="2023" name="Mol. Biol. Evol.">
        <title>Genomics of Secondarily Temperate Adaptation in the Only Non-Antarctic Icefish.</title>
        <authorList>
            <person name="Rivera-Colon A.G."/>
            <person name="Rayamajhi N."/>
            <person name="Minhas B.F."/>
            <person name="Madrigal G."/>
            <person name="Bilyk K.T."/>
            <person name="Yoon V."/>
            <person name="Hune M."/>
            <person name="Gregory S."/>
            <person name="Cheng C.H.C."/>
            <person name="Catchen J.M."/>
        </authorList>
    </citation>
    <scope>NUCLEOTIDE SEQUENCE [LARGE SCALE GENOMIC DNA]</scope>
    <source>
        <strain evidence="2">JC2023a</strain>
    </source>
</reference>
<organism evidence="2 3">
    <name type="scientific">Champsocephalus esox</name>
    <name type="common">pike icefish</name>
    <dbReference type="NCBI Taxonomy" id="159716"/>
    <lineage>
        <taxon>Eukaryota</taxon>
        <taxon>Metazoa</taxon>
        <taxon>Chordata</taxon>
        <taxon>Craniata</taxon>
        <taxon>Vertebrata</taxon>
        <taxon>Euteleostomi</taxon>
        <taxon>Actinopterygii</taxon>
        <taxon>Neopterygii</taxon>
        <taxon>Teleostei</taxon>
        <taxon>Neoteleostei</taxon>
        <taxon>Acanthomorphata</taxon>
        <taxon>Eupercaria</taxon>
        <taxon>Perciformes</taxon>
        <taxon>Notothenioidei</taxon>
        <taxon>Channichthyidae</taxon>
        <taxon>Champsocephalus</taxon>
    </lineage>
</organism>
<evidence type="ECO:0000313" key="2">
    <source>
        <dbReference type="EMBL" id="KAK5886637.1"/>
    </source>
</evidence>
<dbReference type="Proteomes" id="UP001335648">
    <property type="component" value="Unassembled WGS sequence"/>
</dbReference>
<name>A0AAN8BL46_9TELE</name>
<evidence type="ECO:0000313" key="3">
    <source>
        <dbReference type="Proteomes" id="UP001335648"/>
    </source>
</evidence>
<sequence length="83" mass="8868">MSRRIVSNINNPPEELAVAHVWGECLPISTHQSDCSAGSEPGQSTTSSKSRIRMTADSGNRLNEALSQAPLCLLTFTPELLSG</sequence>
<keyword evidence="3" id="KW-1185">Reference proteome</keyword>
<comment type="caution">
    <text evidence="2">The sequence shown here is derived from an EMBL/GenBank/DDBJ whole genome shotgun (WGS) entry which is preliminary data.</text>
</comment>
<feature type="compositionally biased region" description="Polar residues" evidence="1">
    <location>
        <begin position="31"/>
        <end position="49"/>
    </location>
</feature>
<proteinExistence type="predicted"/>